<dbReference type="GO" id="GO:0032993">
    <property type="term" value="C:protein-DNA complex"/>
    <property type="evidence" value="ECO:0007669"/>
    <property type="project" value="TreeGrafter"/>
</dbReference>
<dbReference type="OrthoDB" id="9790442at2"/>
<keyword evidence="3" id="KW-0805">Transcription regulation</keyword>
<dbReference type="Proteomes" id="UP000198823">
    <property type="component" value="Unassembled WGS sequence"/>
</dbReference>
<evidence type="ECO:0000313" key="11">
    <source>
        <dbReference type="Proteomes" id="UP000198823"/>
    </source>
</evidence>
<dbReference type="PANTHER" id="PTHR48111">
    <property type="entry name" value="REGULATOR OF RPOS"/>
    <property type="match status" value="1"/>
</dbReference>
<dbReference type="InterPro" id="IPR016032">
    <property type="entry name" value="Sig_transdc_resp-reg_C-effctor"/>
</dbReference>
<keyword evidence="4 7" id="KW-0238">DNA-binding</keyword>
<evidence type="ECO:0000256" key="7">
    <source>
        <dbReference type="PROSITE-ProRule" id="PRU01091"/>
    </source>
</evidence>
<dbReference type="GO" id="GO:0006355">
    <property type="term" value="P:regulation of DNA-templated transcription"/>
    <property type="evidence" value="ECO:0007669"/>
    <property type="project" value="InterPro"/>
</dbReference>
<dbReference type="SUPFAM" id="SSF46894">
    <property type="entry name" value="C-terminal effector domain of the bipartite response regulators"/>
    <property type="match status" value="1"/>
</dbReference>
<dbReference type="SMART" id="SM00862">
    <property type="entry name" value="Trans_reg_C"/>
    <property type="match status" value="1"/>
</dbReference>
<dbReference type="PANTHER" id="PTHR48111:SF73">
    <property type="entry name" value="ALKALINE PHOSPHATASE SYNTHESIS TRANSCRIPTIONAL REGULATORY PROTEIN PHOP"/>
    <property type="match status" value="1"/>
</dbReference>
<evidence type="ECO:0000256" key="1">
    <source>
        <dbReference type="ARBA" id="ARBA00022553"/>
    </source>
</evidence>
<keyword evidence="5" id="KW-0804">Transcription</keyword>
<dbReference type="InterPro" id="IPR036388">
    <property type="entry name" value="WH-like_DNA-bd_sf"/>
</dbReference>
<dbReference type="SUPFAM" id="SSF52172">
    <property type="entry name" value="CheY-like"/>
    <property type="match status" value="1"/>
</dbReference>
<keyword evidence="2" id="KW-0902">Two-component regulatory system</keyword>
<dbReference type="Gene3D" id="6.10.250.690">
    <property type="match status" value="1"/>
</dbReference>
<dbReference type="SMART" id="SM00448">
    <property type="entry name" value="REC"/>
    <property type="match status" value="1"/>
</dbReference>
<evidence type="ECO:0000256" key="3">
    <source>
        <dbReference type="ARBA" id="ARBA00023015"/>
    </source>
</evidence>
<name>A0A1G7E7T6_9BACL</name>
<dbReference type="GO" id="GO:0005829">
    <property type="term" value="C:cytosol"/>
    <property type="evidence" value="ECO:0007669"/>
    <property type="project" value="TreeGrafter"/>
</dbReference>
<evidence type="ECO:0000256" key="2">
    <source>
        <dbReference type="ARBA" id="ARBA00023012"/>
    </source>
</evidence>
<dbReference type="PROSITE" id="PS51755">
    <property type="entry name" value="OMPR_PHOB"/>
    <property type="match status" value="1"/>
</dbReference>
<organism evidence="10 11">
    <name type="scientific">Bhargavaea beijingensis</name>
    <dbReference type="NCBI Taxonomy" id="426756"/>
    <lineage>
        <taxon>Bacteria</taxon>
        <taxon>Bacillati</taxon>
        <taxon>Bacillota</taxon>
        <taxon>Bacilli</taxon>
        <taxon>Bacillales</taxon>
        <taxon>Caryophanaceae</taxon>
        <taxon>Bhargavaea</taxon>
    </lineage>
</organism>
<protein>
    <submittedName>
        <fullName evidence="10">DNA-binding response regulator, OmpR family, contains REC and winged-helix (WHTH) domain</fullName>
    </submittedName>
</protein>
<dbReference type="InterPro" id="IPR001789">
    <property type="entry name" value="Sig_transdc_resp-reg_receiver"/>
</dbReference>
<dbReference type="InterPro" id="IPR011006">
    <property type="entry name" value="CheY-like_superfamily"/>
</dbReference>
<keyword evidence="1 6" id="KW-0597">Phosphoprotein</keyword>
<dbReference type="AlphaFoldDB" id="A0A1G7E7T6"/>
<accession>A0A1G7E7T6</accession>
<feature type="domain" description="OmpR/PhoB-type" evidence="9">
    <location>
        <begin position="123"/>
        <end position="223"/>
    </location>
</feature>
<dbReference type="Gene3D" id="3.40.50.2300">
    <property type="match status" value="1"/>
</dbReference>
<feature type="DNA-binding region" description="OmpR/PhoB-type" evidence="7">
    <location>
        <begin position="123"/>
        <end position="223"/>
    </location>
</feature>
<dbReference type="GO" id="GO:0000976">
    <property type="term" value="F:transcription cis-regulatory region binding"/>
    <property type="evidence" value="ECO:0007669"/>
    <property type="project" value="TreeGrafter"/>
</dbReference>
<evidence type="ECO:0000259" key="8">
    <source>
        <dbReference type="PROSITE" id="PS50110"/>
    </source>
</evidence>
<reference evidence="10 11" key="1">
    <citation type="submission" date="2016-10" db="EMBL/GenBank/DDBJ databases">
        <authorList>
            <person name="de Groot N.N."/>
        </authorList>
    </citation>
    <scope>NUCLEOTIDE SEQUENCE [LARGE SCALE GENOMIC DNA]</scope>
    <source>
        <strain evidence="10 11">CGMCC 1.6762</strain>
    </source>
</reference>
<dbReference type="Pfam" id="PF00486">
    <property type="entry name" value="Trans_reg_C"/>
    <property type="match status" value="1"/>
</dbReference>
<evidence type="ECO:0000256" key="5">
    <source>
        <dbReference type="ARBA" id="ARBA00023163"/>
    </source>
</evidence>
<dbReference type="Pfam" id="PF00072">
    <property type="entry name" value="Response_reg"/>
    <property type="match status" value="1"/>
</dbReference>
<evidence type="ECO:0000256" key="4">
    <source>
        <dbReference type="ARBA" id="ARBA00023125"/>
    </source>
</evidence>
<dbReference type="FunFam" id="3.40.50.2300:FF:000001">
    <property type="entry name" value="DNA-binding response regulator PhoB"/>
    <property type="match status" value="1"/>
</dbReference>
<sequence>MARILLVDDEPMMLDLLQLFLEPHGFDCLKAESGEEALKMAEQVDLHLVILDLMMPHMDGWAVCREMRRRSADLPILMLTAMGETADIVKGLETGADDYMAKPFEEDELVARVRALLRRAGRQDVLETEGLVWERDRFRLKFHGTNIRLTPKEFELLGLLMREPGRVFDRETLLGHVWGWDTETEGRTVDSHIRNLREKIRCSGFPIDRHLLTVRGVGYKWDAR</sequence>
<evidence type="ECO:0000313" key="10">
    <source>
        <dbReference type="EMBL" id="SDE59689.1"/>
    </source>
</evidence>
<dbReference type="EMBL" id="FNAR01000012">
    <property type="protein sequence ID" value="SDE59689.1"/>
    <property type="molecule type" value="Genomic_DNA"/>
</dbReference>
<dbReference type="CDD" id="cd00383">
    <property type="entry name" value="trans_reg_C"/>
    <property type="match status" value="1"/>
</dbReference>
<dbReference type="CDD" id="cd17574">
    <property type="entry name" value="REC_OmpR"/>
    <property type="match status" value="1"/>
</dbReference>
<dbReference type="RefSeq" id="WP_092097575.1">
    <property type="nucleotide sequence ID" value="NZ_FNAR01000012.1"/>
</dbReference>
<dbReference type="PROSITE" id="PS50110">
    <property type="entry name" value="RESPONSE_REGULATORY"/>
    <property type="match status" value="1"/>
</dbReference>
<feature type="modified residue" description="4-aspartylphosphate" evidence="6">
    <location>
        <position position="52"/>
    </location>
</feature>
<dbReference type="GO" id="GO:0000156">
    <property type="term" value="F:phosphorelay response regulator activity"/>
    <property type="evidence" value="ECO:0007669"/>
    <property type="project" value="TreeGrafter"/>
</dbReference>
<dbReference type="InterPro" id="IPR039420">
    <property type="entry name" value="WalR-like"/>
</dbReference>
<gene>
    <name evidence="10" type="ORF">SAMN04488126_112100</name>
</gene>
<dbReference type="Gene3D" id="1.10.10.10">
    <property type="entry name" value="Winged helix-like DNA-binding domain superfamily/Winged helix DNA-binding domain"/>
    <property type="match status" value="1"/>
</dbReference>
<proteinExistence type="predicted"/>
<evidence type="ECO:0000259" key="9">
    <source>
        <dbReference type="PROSITE" id="PS51755"/>
    </source>
</evidence>
<dbReference type="InterPro" id="IPR001867">
    <property type="entry name" value="OmpR/PhoB-type_DNA-bd"/>
</dbReference>
<feature type="domain" description="Response regulatory" evidence="8">
    <location>
        <begin position="3"/>
        <end position="117"/>
    </location>
</feature>
<evidence type="ECO:0000256" key="6">
    <source>
        <dbReference type="PROSITE-ProRule" id="PRU00169"/>
    </source>
</evidence>
<dbReference type="STRING" id="426756.SAMN04488126_112100"/>